<protein>
    <submittedName>
        <fullName evidence="1">Uncharacterized protein</fullName>
    </submittedName>
</protein>
<keyword evidence="2" id="KW-1185">Reference proteome</keyword>
<organism evidence="1 2">
    <name type="scientific">Fusarium venenatum</name>
    <dbReference type="NCBI Taxonomy" id="56646"/>
    <lineage>
        <taxon>Eukaryota</taxon>
        <taxon>Fungi</taxon>
        <taxon>Dikarya</taxon>
        <taxon>Ascomycota</taxon>
        <taxon>Pezizomycotina</taxon>
        <taxon>Sordariomycetes</taxon>
        <taxon>Hypocreomycetidae</taxon>
        <taxon>Hypocreales</taxon>
        <taxon>Nectriaceae</taxon>
        <taxon>Fusarium</taxon>
    </lineage>
</organism>
<dbReference type="EMBL" id="LN649229">
    <property type="protein sequence ID" value="CEI64330.1"/>
    <property type="molecule type" value="Genomic_DNA"/>
</dbReference>
<accession>A0A2L2TT01</accession>
<dbReference type="AlphaFoldDB" id="A0A2L2TT01"/>
<dbReference type="Proteomes" id="UP000245910">
    <property type="component" value="Chromosome I"/>
</dbReference>
<name>A0A2L2TT01_9HYPO</name>
<evidence type="ECO:0000313" key="2">
    <source>
        <dbReference type="Proteomes" id="UP000245910"/>
    </source>
</evidence>
<reference evidence="2" key="1">
    <citation type="submission" date="2014-10" db="EMBL/GenBank/DDBJ databases">
        <authorList>
            <person name="King R."/>
        </authorList>
    </citation>
    <scope>NUCLEOTIDE SEQUENCE [LARGE SCALE GENOMIC DNA]</scope>
    <source>
        <strain evidence="2">A3/5</strain>
    </source>
</reference>
<sequence length="165" mass="18190">MNETLSDQLDNASRRIIASLGIEGSRLRLCSAVQHRSFLMRSWHRNSCACAEPQVQGCLSCLTKFNFTDPIFRPDSLGRVGSLTKAARTTGIVAGLTSRVAADKMLAGPVRRQRVNNPQDIGDQICTSTLFISDNGQYLVPFEYKQLRQPAGNVFVVVIQDENCA</sequence>
<proteinExistence type="predicted"/>
<evidence type="ECO:0000313" key="1">
    <source>
        <dbReference type="EMBL" id="CEI64330.1"/>
    </source>
</evidence>